<dbReference type="Pfam" id="PF04445">
    <property type="entry name" value="SAM_MT"/>
    <property type="match status" value="1"/>
</dbReference>
<reference evidence="1 2" key="1">
    <citation type="submission" date="2018-11" db="EMBL/GenBank/DDBJ databases">
        <authorList>
            <person name="Criscuolo A."/>
        </authorList>
    </citation>
    <scope>NUCLEOTIDE SEQUENCE [LARGE SCALE GENOMIC DNA]</scope>
    <source>
        <strain evidence="1">ATB-66</strain>
    </source>
</reference>
<keyword evidence="1" id="KW-0489">Methyltransferase</keyword>
<dbReference type="PANTHER" id="PTHR36112:SF1">
    <property type="entry name" value="RIBOSOMAL RNA SMALL SUBUNIT METHYLTRANSFERASE J"/>
    <property type="match status" value="1"/>
</dbReference>
<dbReference type="EMBL" id="UXAV01000042">
    <property type="protein sequence ID" value="VDC29018.1"/>
    <property type="molecule type" value="Genomic_DNA"/>
</dbReference>
<sequence length="259" mass="29086">MSGIVTTSGRPDEQSVQLAANAAEVLGFPVVERKKRSIVQLQADYKSDVIIAGKNRFDLYRIGMDAPFFFHPNSAAFRLKRLLKGEKDPLIETAQLQSGDSFLDCTLGLASDSIIASYVVGESGFVTGVEADSAVAFITRHGLHTFPTESVQLKQSMARVNVIHARAIDFLRTQSDSTWDVVYLDPMFHAPVEESSNFTALRQSGFHSSLTEEWMEQAVRVSKRRVVVKSRYDSPVFEQFELKQMIRPNTKFHFGFKEK</sequence>
<dbReference type="EC" id="2.1.1.242" evidence="1"/>
<dbReference type="GO" id="GO:0008990">
    <property type="term" value="F:rRNA (guanine-N2-)-methyltransferase activity"/>
    <property type="evidence" value="ECO:0007669"/>
    <property type="project" value="InterPro"/>
</dbReference>
<protein>
    <submittedName>
        <fullName evidence="1">Ribosomal RNA small subunit methyltransferase J</fullName>
        <ecNumber evidence="1">2.1.1.242</ecNumber>
    </submittedName>
</protein>
<evidence type="ECO:0000313" key="1">
    <source>
        <dbReference type="EMBL" id="VDC29018.1"/>
    </source>
</evidence>
<dbReference type="InterPro" id="IPR007536">
    <property type="entry name" value="16SrRNA_methylTrfase_J"/>
</dbReference>
<dbReference type="RefSeq" id="WP_238988220.1">
    <property type="nucleotide sequence ID" value="NZ_CBCRXF010000001.1"/>
</dbReference>
<keyword evidence="1" id="KW-0808">Transferase</keyword>
<proteinExistence type="predicted"/>
<dbReference type="AlphaFoldDB" id="A0A3P5XFL8"/>
<dbReference type="InterPro" id="IPR029063">
    <property type="entry name" value="SAM-dependent_MTases_sf"/>
</dbReference>
<accession>A0A3P5XFL8</accession>
<dbReference type="PANTHER" id="PTHR36112">
    <property type="entry name" value="RIBOSOMAL RNA SMALL SUBUNIT METHYLTRANSFERASE J"/>
    <property type="match status" value="1"/>
</dbReference>
<keyword evidence="2" id="KW-1185">Reference proteome</keyword>
<gene>
    <name evidence="1" type="primary">rsmJ</name>
    <name evidence="1" type="ORF">FILTAD_01954</name>
</gene>
<name>A0A3P5XFL8_9BACL</name>
<evidence type="ECO:0000313" key="2">
    <source>
        <dbReference type="Proteomes" id="UP000270468"/>
    </source>
</evidence>
<organism evidence="1 2">
    <name type="scientific">Filibacter tadaridae</name>
    <dbReference type="NCBI Taxonomy" id="2483811"/>
    <lineage>
        <taxon>Bacteria</taxon>
        <taxon>Bacillati</taxon>
        <taxon>Bacillota</taxon>
        <taxon>Bacilli</taxon>
        <taxon>Bacillales</taxon>
        <taxon>Caryophanaceae</taxon>
        <taxon>Filibacter</taxon>
    </lineage>
</organism>
<dbReference type="SUPFAM" id="SSF53335">
    <property type="entry name" value="S-adenosyl-L-methionine-dependent methyltransferases"/>
    <property type="match status" value="1"/>
</dbReference>
<dbReference type="Proteomes" id="UP000270468">
    <property type="component" value="Unassembled WGS sequence"/>
</dbReference>
<dbReference type="Gene3D" id="3.40.50.150">
    <property type="entry name" value="Vaccinia Virus protein VP39"/>
    <property type="match status" value="1"/>
</dbReference>